<dbReference type="PANTHER" id="PTHR33452">
    <property type="entry name" value="OXIDOREDUCTASE CATD-RELATED"/>
    <property type="match status" value="1"/>
</dbReference>
<keyword evidence="4 7" id="KW-0812">Transmembrane</keyword>
<dbReference type="Pfam" id="PF07681">
    <property type="entry name" value="DoxX"/>
    <property type="match status" value="1"/>
</dbReference>
<keyword evidence="5 7" id="KW-1133">Transmembrane helix</keyword>
<comment type="caution">
    <text evidence="8">The sequence shown here is derived from an EMBL/GenBank/DDBJ whole genome shotgun (WGS) entry which is preliminary data.</text>
</comment>
<dbReference type="PANTHER" id="PTHR33452:SF1">
    <property type="entry name" value="INNER MEMBRANE PROTEIN YPHA-RELATED"/>
    <property type="match status" value="1"/>
</dbReference>
<evidence type="ECO:0000256" key="5">
    <source>
        <dbReference type="ARBA" id="ARBA00022989"/>
    </source>
</evidence>
<feature type="transmembrane region" description="Helical" evidence="7">
    <location>
        <begin position="23"/>
        <end position="41"/>
    </location>
</feature>
<feature type="transmembrane region" description="Helical" evidence="7">
    <location>
        <begin position="82"/>
        <end position="106"/>
    </location>
</feature>
<protein>
    <recommendedName>
        <fullName evidence="10">DoxX family protein</fullName>
    </recommendedName>
</protein>
<evidence type="ECO:0000313" key="9">
    <source>
        <dbReference type="Proteomes" id="UP000680638"/>
    </source>
</evidence>
<reference evidence="8 9" key="1">
    <citation type="submission" date="2021-03" db="EMBL/GenBank/DDBJ databases">
        <title>Antimicrobial resistance genes in bacteria isolated from Japanese honey, and their potential for conferring macrolide and lincosamide resistance in the American foulbrood pathogen Paenibacillus larvae.</title>
        <authorList>
            <person name="Okamoto M."/>
            <person name="Kumagai M."/>
            <person name="Kanamori H."/>
            <person name="Takamatsu D."/>
        </authorList>
    </citation>
    <scope>NUCLEOTIDE SEQUENCE [LARGE SCALE GENOMIC DNA]</scope>
    <source>
        <strain evidence="8 9">J21TS3</strain>
    </source>
</reference>
<dbReference type="InterPro" id="IPR032808">
    <property type="entry name" value="DoxX"/>
</dbReference>
<feature type="transmembrane region" description="Helical" evidence="7">
    <location>
        <begin position="48"/>
        <end position="70"/>
    </location>
</feature>
<keyword evidence="6 7" id="KW-0472">Membrane</keyword>
<evidence type="ECO:0000313" key="8">
    <source>
        <dbReference type="EMBL" id="GIO68304.1"/>
    </source>
</evidence>
<evidence type="ECO:0000256" key="7">
    <source>
        <dbReference type="SAM" id="Phobius"/>
    </source>
</evidence>
<dbReference type="Proteomes" id="UP000680638">
    <property type="component" value="Unassembled WGS sequence"/>
</dbReference>
<sequence>MAKFQGGIGNTAAFFESLGLPGFAAYIVATIELIGGAAMILGIGTRVIACLFVLIMAGAIFKVKLAAGFLGSNQSPGYEIDLALLIISVYFIIGNRSSLALDNLIFRSKQQ</sequence>
<evidence type="ECO:0000256" key="6">
    <source>
        <dbReference type="ARBA" id="ARBA00023136"/>
    </source>
</evidence>
<evidence type="ECO:0000256" key="2">
    <source>
        <dbReference type="ARBA" id="ARBA00006679"/>
    </source>
</evidence>
<proteinExistence type="inferred from homology"/>
<comment type="subcellular location">
    <subcellularLocation>
        <location evidence="1">Cell membrane</location>
        <topology evidence="1">Multi-pass membrane protein</topology>
    </subcellularLocation>
</comment>
<dbReference type="EMBL" id="BORW01000016">
    <property type="protein sequence ID" value="GIO68304.1"/>
    <property type="molecule type" value="Genomic_DNA"/>
</dbReference>
<evidence type="ECO:0000256" key="4">
    <source>
        <dbReference type="ARBA" id="ARBA00022692"/>
    </source>
</evidence>
<evidence type="ECO:0000256" key="1">
    <source>
        <dbReference type="ARBA" id="ARBA00004651"/>
    </source>
</evidence>
<evidence type="ECO:0008006" key="10">
    <source>
        <dbReference type="Google" id="ProtNLM"/>
    </source>
</evidence>
<evidence type="ECO:0000256" key="3">
    <source>
        <dbReference type="ARBA" id="ARBA00022475"/>
    </source>
</evidence>
<gene>
    <name evidence="8" type="ORF">J21TS3_31250</name>
</gene>
<name>A0ABQ4LYF7_9BACL</name>
<dbReference type="InterPro" id="IPR051907">
    <property type="entry name" value="DoxX-like_oxidoreductase"/>
</dbReference>
<keyword evidence="3" id="KW-1003">Cell membrane</keyword>
<accession>A0ABQ4LYF7</accession>
<organism evidence="8 9">
    <name type="scientific">Paenibacillus cookii</name>
    <dbReference type="NCBI Taxonomy" id="157839"/>
    <lineage>
        <taxon>Bacteria</taxon>
        <taxon>Bacillati</taxon>
        <taxon>Bacillota</taxon>
        <taxon>Bacilli</taxon>
        <taxon>Bacillales</taxon>
        <taxon>Paenibacillaceae</taxon>
        <taxon>Paenibacillus</taxon>
    </lineage>
</organism>
<keyword evidence="9" id="KW-1185">Reference proteome</keyword>
<comment type="similarity">
    <text evidence="2">Belongs to the DoxX family.</text>
</comment>